<dbReference type="GeneID" id="25982033"/>
<evidence type="ECO:0000256" key="13">
    <source>
        <dbReference type="ARBA" id="ARBA00032413"/>
    </source>
</evidence>
<evidence type="ECO:0000256" key="3">
    <source>
        <dbReference type="ARBA" id="ARBA00002443"/>
    </source>
</evidence>
<accession>F0XFA1</accession>
<dbReference type="InParanoid" id="F0XFA1"/>
<dbReference type="PANTHER" id="PTHR43226">
    <property type="entry name" value="XAA-PRO AMINOPEPTIDASE 3"/>
    <property type="match status" value="1"/>
</dbReference>
<dbReference type="PANTHER" id="PTHR43226:SF3">
    <property type="entry name" value="XAA-PRO AMINOPEPTIDASE AN0832-RELATED"/>
    <property type="match status" value="1"/>
</dbReference>
<evidence type="ECO:0000256" key="9">
    <source>
        <dbReference type="ARBA" id="ARBA00022801"/>
    </source>
</evidence>
<dbReference type="Gene3D" id="3.90.230.10">
    <property type="entry name" value="Creatinase/methionine aminopeptidase superfamily"/>
    <property type="match status" value="1"/>
</dbReference>
<evidence type="ECO:0000256" key="8">
    <source>
        <dbReference type="ARBA" id="ARBA00022723"/>
    </source>
</evidence>
<keyword evidence="17" id="KW-1185">Reference proteome</keyword>
<comment type="function">
    <text evidence="3">Catalyzes the removal of a penultimate prolyl residue from the N-termini of peptides.</text>
</comment>
<dbReference type="SUPFAM" id="SSF55920">
    <property type="entry name" value="Creatinase/aminopeptidase"/>
    <property type="match status" value="1"/>
</dbReference>
<dbReference type="SMART" id="SM01011">
    <property type="entry name" value="AMP_N"/>
    <property type="match status" value="1"/>
</dbReference>
<dbReference type="GO" id="GO:0006508">
    <property type="term" value="P:proteolysis"/>
    <property type="evidence" value="ECO:0007669"/>
    <property type="project" value="UniProtKB-KW"/>
</dbReference>
<evidence type="ECO:0000256" key="1">
    <source>
        <dbReference type="ARBA" id="ARBA00001424"/>
    </source>
</evidence>
<evidence type="ECO:0000256" key="2">
    <source>
        <dbReference type="ARBA" id="ARBA00001936"/>
    </source>
</evidence>
<sequence length="596" mass="64803">MVFGRRKKGASSAANGLISHDLVFVEEFDALSIEVKLGTALAAPHNASLKFPAKLHARKVAKELGIAEGLIYLPGLPSLVYEDSDMGPAFRQRRYFYYLGGVDYEDCAVTYDLASDNLVLWVPYIDPRQVLWYGSGPKIEECKQAVDIDDVRYVQDLDGFLRKRLGVSGSGIVSASVGSSFCCDRKGLRVANADSARPSPTVLLVLHPDQVPAWLRQDVSGFSSVRVDTRKLQPAMDSARVVKTAYEIAQIRQANDVSSSAHREVLHRLKGLSNEREIEAVFLNHCLAVYGAKHQSYGVIAGSGANASVLHYFTNDEPLAGRQLVCLDAGAEWKLYASDVTRTFPISGVFTAEAAAIYAAVDRMQTEVIEQFQPGVAFRDLHLHAASVAAEELLRLGILKNATVQQIVAAGTIAAFFPHGLGHHVGLEVHDVLSPELMAAAPKASAAARESQEMEARAAAAASSIPALSSLSGRGTNARGKRLLVTPHMYATLARDAAIEAERAAVMSSVREKRRLLEPGMIITVEPGIYFCRPYIEAFFLADPSHARFIDKDVLERYYAVGGVRIEDCLLVTEDGHEDLTTAPKGEEALRIINSN</sequence>
<dbReference type="GO" id="GO:0030145">
    <property type="term" value="F:manganese ion binding"/>
    <property type="evidence" value="ECO:0007669"/>
    <property type="project" value="InterPro"/>
</dbReference>
<dbReference type="Proteomes" id="UP000007796">
    <property type="component" value="Unassembled WGS sequence"/>
</dbReference>
<dbReference type="InterPro" id="IPR029149">
    <property type="entry name" value="Creatin/AminoP/Spt16_N"/>
</dbReference>
<dbReference type="SUPFAM" id="SSF53092">
    <property type="entry name" value="Creatinase/prolidase N-terminal domain"/>
    <property type="match status" value="1"/>
</dbReference>
<dbReference type="InterPro" id="IPR000994">
    <property type="entry name" value="Pept_M24"/>
</dbReference>
<dbReference type="AlphaFoldDB" id="F0XFA1"/>
<comment type="catalytic activity">
    <reaction evidence="1">
        <text>Release of any N-terminal amino acid, including proline, that is linked to proline, even from a dipeptide or tripeptide.</text>
        <dbReference type="EC" id="3.4.11.9"/>
    </reaction>
</comment>
<dbReference type="eggNOG" id="KOG2737">
    <property type="taxonomic scope" value="Eukaryota"/>
</dbReference>
<dbReference type="PROSITE" id="PS00491">
    <property type="entry name" value="PROLINE_PEPTIDASE"/>
    <property type="match status" value="1"/>
</dbReference>
<evidence type="ECO:0000313" key="17">
    <source>
        <dbReference type="Proteomes" id="UP000007796"/>
    </source>
</evidence>
<feature type="domain" description="Aminopeptidase P N-terminal" evidence="15">
    <location>
        <begin position="51"/>
        <end position="178"/>
    </location>
</feature>
<dbReference type="EMBL" id="GL629765">
    <property type="protein sequence ID" value="EFX03974.1"/>
    <property type="molecule type" value="Genomic_DNA"/>
</dbReference>
<proteinExistence type="inferred from homology"/>
<keyword evidence="8 14" id="KW-0479">Metal-binding</keyword>
<comment type="similarity">
    <text evidence="4 14">Belongs to the peptidase M24B family.</text>
</comment>
<evidence type="ECO:0000256" key="10">
    <source>
        <dbReference type="ARBA" id="ARBA00023049"/>
    </source>
</evidence>
<name>F0XFA1_GROCL</name>
<dbReference type="RefSeq" id="XP_014173456.1">
    <property type="nucleotide sequence ID" value="XM_014317981.1"/>
</dbReference>
<evidence type="ECO:0000256" key="14">
    <source>
        <dbReference type="RuleBase" id="RU000590"/>
    </source>
</evidence>
<evidence type="ECO:0000259" key="15">
    <source>
        <dbReference type="SMART" id="SM01011"/>
    </source>
</evidence>
<protein>
    <recommendedName>
        <fullName evidence="5">Xaa-Pro aminopeptidase</fullName>
        <ecNumber evidence="5">3.4.11.9</ecNumber>
    </recommendedName>
    <alternativeName>
        <fullName evidence="12">Aminoacylproline aminopeptidase</fullName>
    </alternativeName>
    <alternativeName>
        <fullName evidence="13">Prolidase</fullName>
    </alternativeName>
</protein>
<evidence type="ECO:0000256" key="5">
    <source>
        <dbReference type="ARBA" id="ARBA00012574"/>
    </source>
</evidence>
<dbReference type="InterPro" id="IPR007865">
    <property type="entry name" value="Aminopep_P_N"/>
</dbReference>
<dbReference type="Gene3D" id="3.40.350.10">
    <property type="entry name" value="Creatinase/prolidase N-terminal domain"/>
    <property type="match status" value="1"/>
</dbReference>
<dbReference type="Pfam" id="PF05195">
    <property type="entry name" value="AMP_N"/>
    <property type="match status" value="1"/>
</dbReference>
<evidence type="ECO:0000256" key="6">
    <source>
        <dbReference type="ARBA" id="ARBA00022438"/>
    </source>
</evidence>
<dbReference type="HOGENOM" id="CLU_017266_1_2_1"/>
<evidence type="ECO:0000256" key="7">
    <source>
        <dbReference type="ARBA" id="ARBA00022670"/>
    </source>
</evidence>
<keyword evidence="9" id="KW-0378">Hydrolase</keyword>
<dbReference type="InterPro" id="IPR052433">
    <property type="entry name" value="X-Pro_dipept-like"/>
</dbReference>
<gene>
    <name evidence="16" type="ORF">CMQ_902</name>
</gene>
<evidence type="ECO:0000256" key="4">
    <source>
        <dbReference type="ARBA" id="ARBA00008766"/>
    </source>
</evidence>
<keyword evidence="11" id="KW-0464">Manganese</keyword>
<evidence type="ECO:0000256" key="11">
    <source>
        <dbReference type="ARBA" id="ARBA00023211"/>
    </source>
</evidence>
<evidence type="ECO:0000313" key="16">
    <source>
        <dbReference type="EMBL" id="EFX03974.1"/>
    </source>
</evidence>
<evidence type="ECO:0000256" key="12">
    <source>
        <dbReference type="ARBA" id="ARBA00030849"/>
    </source>
</evidence>
<dbReference type="GO" id="GO:0070006">
    <property type="term" value="F:metalloaminopeptidase activity"/>
    <property type="evidence" value="ECO:0007669"/>
    <property type="project" value="InterPro"/>
</dbReference>
<keyword evidence="10" id="KW-0482">Metalloprotease</keyword>
<dbReference type="Pfam" id="PF00557">
    <property type="entry name" value="Peptidase_M24"/>
    <property type="match status" value="2"/>
</dbReference>
<organism evidence="17">
    <name type="scientific">Grosmannia clavigera (strain kw1407 / UAMH 11150)</name>
    <name type="common">Blue stain fungus</name>
    <name type="synonym">Graphiocladiella clavigera</name>
    <dbReference type="NCBI Taxonomy" id="655863"/>
    <lineage>
        <taxon>Eukaryota</taxon>
        <taxon>Fungi</taxon>
        <taxon>Dikarya</taxon>
        <taxon>Ascomycota</taxon>
        <taxon>Pezizomycotina</taxon>
        <taxon>Sordariomycetes</taxon>
        <taxon>Sordariomycetidae</taxon>
        <taxon>Ophiostomatales</taxon>
        <taxon>Ophiostomataceae</taxon>
        <taxon>Leptographium</taxon>
    </lineage>
</organism>
<dbReference type="OrthoDB" id="10261878at2759"/>
<dbReference type="InterPro" id="IPR001131">
    <property type="entry name" value="Peptidase_M24B_aminopep-P_CS"/>
</dbReference>
<keyword evidence="7" id="KW-0645">Protease</keyword>
<keyword evidence="6" id="KW-0031">Aminopeptidase</keyword>
<reference evidence="16 17" key="1">
    <citation type="journal article" date="2011" name="Proc. Natl. Acad. Sci. U.S.A.">
        <title>Genome and transcriptome analyses of the mountain pine beetle-fungal symbiont Grosmannia clavigera, a lodgepole pine pathogen.</title>
        <authorList>
            <person name="DiGuistini S."/>
            <person name="Wang Y."/>
            <person name="Liao N.Y."/>
            <person name="Taylor G."/>
            <person name="Tanguay P."/>
            <person name="Feau N."/>
            <person name="Henrissat B."/>
            <person name="Chan S.K."/>
            <person name="Hesse-Orce U."/>
            <person name="Alamouti S.M."/>
            <person name="Tsui C.K.M."/>
            <person name="Docking R.T."/>
            <person name="Levasseur A."/>
            <person name="Haridas S."/>
            <person name="Robertson G."/>
            <person name="Birol I."/>
            <person name="Holt R.A."/>
            <person name="Marra M.A."/>
            <person name="Hamelin R.C."/>
            <person name="Hirst M."/>
            <person name="Jones S.J.M."/>
            <person name="Bohlmann J."/>
            <person name="Breuil C."/>
        </authorList>
    </citation>
    <scope>NUCLEOTIDE SEQUENCE [LARGE SCALE GENOMIC DNA]</scope>
    <source>
        <strain evidence="17">kw1407 / UAMH 11150</strain>
    </source>
</reference>
<dbReference type="InterPro" id="IPR036005">
    <property type="entry name" value="Creatinase/aminopeptidase-like"/>
</dbReference>
<dbReference type="EC" id="3.4.11.9" evidence="5"/>
<dbReference type="STRING" id="655863.F0XFA1"/>
<comment type="cofactor">
    <cofactor evidence="2">
        <name>Mn(2+)</name>
        <dbReference type="ChEBI" id="CHEBI:29035"/>
    </cofactor>
</comment>